<dbReference type="SUPFAM" id="SSF52540">
    <property type="entry name" value="P-loop containing nucleoside triphosphate hydrolases"/>
    <property type="match status" value="1"/>
</dbReference>
<dbReference type="CDD" id="cd03255">
    <property type="entry name" value="ABC_MJ0796_LolCDE_FtsE"/>
    <property type="match status" value="1"/>
</dbReference>
<evidence type="ECO:0000256" key="3">
    <source>
        <dbReference type="ARBA" id="ARBA00022840"/>
    </source>
</evidence>
<dbReference type="AlphaFoldDB" id="A0A6J4U5L9"/>
<evidence type="ECO:0000256" key="1">
    <source>
        <dbReference type="ARBA" id="ARBA00022448"/>
    </source>
</evidence>
<dbReference type="Pfam" id="PF00005">
    <property type="entry name" value="ABC_tran"/>
    <property type="match status" value="1"/>
</dbReference>
<dbReference type="InterPro" id="IPR017911">
    <property type="entry name" value="MacB-like_ATP-bd"/>
</dbReference>
<dbReference type="Gene3D" id="3.40.50.300">
    <property type="entry name" value="P-loop containing nucleotide triphosphate hydrolases"/>
    <property type="match status" value="1"/>
</dbReference>
<keyword evidence="2" id="KW-0547">Nucleotide-binding</keyword>
<keyword evidence="3" id="KW-0067">ATP-binding</keyword>
<dbReference type="GO" id="GO:0005524">
    <property type="term" value="F:ATP binding"/>
    <property type="evidence" value="ECO:0007669"/>
    <property type="project" value="UniProtKB-KW"/>
</dbReference>
<protein>
    <submittedName>
        <fullName evidence="7">ABC-type antimicrobial peptide transport system, ATPase component</fullName>
    </submittedName>
</protein>
<dbReference type="FunFam" id="3.40.50.300:FF:000032">
    <property type="entry name" value="Export ABC transporter ATP-binding protein"/>
    <property type="match status" value="1"/>
</dbReference>
<dbReference type="InterPro" id="IPR027417">
    <property type="entry name" value="P-loop_NTPase"/>
</dbReference>
<dbReference type="InterPro" id="IPR017871">
    <property type="entry name" value="ABC_transporter-like_CS"/>
</dbReference>
<dbReference type="PANTHER" id="PTHR24220:SF86">
    <property type="entry name" value="ABC TRANSPORTER ABCH.1"/>
    <property type="match status" value="1"/>
</dbReference>
<comment type="similarity">
    <text evidence="4">Belongs to the ABC transporter superfamily. Macrolide exporter (TC 3.A.1.122) family.</text>
</comment>
<dbReference type="EMBL" id="CADCWK010000006">
    <property type="protein sequence ID" value="CAA9541621.1"/>
    <property type="molecule type" value="Genomic_DNA"/>
</dbReference>
<feature type="region of interest" description="Disordered" evidence="5">
    <location>
        <begin position="247"/>
        <end position="267"/>
    </location>
</feature>
<dbReference type="SMART" id="SM00382">
    <property type="entry name" value="AAA"/>
    <property type="match status" value="1"/>
</dbReference>
<accession>A0A6J4U5L9</accession>
<dbReference type="InterPro" id="IPR015854">
    <property type="entry name" value="ABC_transpr_LolD-like"/>
</dbReference>
<dbReference type="PROSITE" id="PS00211">
    <property type="entry name" value="ABC_TRANSPORTER_1"/>
    <property type="match status" value="1"/>
</dbReference>
<dbReference type="PROSITE" id="PS50893">
    <property type="entry name" value="ABC_TRANSPORTER_2"/>
    <property type="match status" value="1"/>
</dbReference>
<dbReference type="GO" id="GO:0098796">
    <property type="term" value="C:membrane protein complex"/>
    <property type="evidence" value="ECO:0007669"/>
    <property type="project" value="UniProtKB-ARBA"/>
</dbReference>
<dbReference type="GO" id="GO:0016887">
    <property type="term" value="F:ATP hydrolysis activity"/>
    <property type="evidence" value="ECO:0007669"/>
    <property type="project" value="InterPro"/>
</dbReference>
<evidence type="ECO:0000256" key="2">
    <source>
        <dbReference type="ARBA" id="ARBA00022741"/>
    </source>
</evidence>
<name>A0A6J4U5L9_9BACT</name>
<feature type="domain" description="ABC transporter" evidence="6">
    <location>
        <begin position="27"/>
        <end position="266"/>
    </location>
</feature>
<feature type="compositionally biased region" description="Polar residues" evidence="5">
    <location>
        <begin position="1"/>
        <end position="15"/>
    </location>
</feature>
<evidence type="ECO:0000259" key="6">
    <source>
        <dbReference type="PROSITE" id="PS50893"/>
    </source>
</evidence>
<dbReference type="GO" id="GO:0005886">
    <property type="term" value="C:plasma membrane"/>
    <property type="evidence" value="ECO:0007669"/>
    <property type="project" value="TreeGrafter"/>
</dbReference>
<dbReference type="GO" id="GO:0022857">
    <property type="term" value="F:transmembrane transporter activity"/>
    <property type="evidence" value="ECO:0007669"/>
    <property type="project" value="TreeGrafter"/>
</dbReference>
<dbReference type="InterPro" id="IPR003593">
    <property type="entry name" value="AAA+_ATPase"/>
</dbReference>
<organism evidence="7">
    <name type="scientific">uncultured Thermomicrobiales bacterium</name>
    <dbReference type="NCBI Taxonomy" id="1645740"/>
    <lineage>
        <taxon>Bacteria</taxon>
        <taxon>Pseudomonadati</taxon>
        <taxon>Thermomicrobiota</taxon>
        <taxon>Thermomicrobia</taxon>
        <taxon>Thermomicrobiales</taxon>
        <taxon>environmental samples</taxon>
    </lineage>
</organism>
<proteinExistence type="inferred from homology"/>
<dbReference type="PANTHER" id="PTHR24220">
    <property type="entry name" value="IMPORT ATP-BINDING PROTEIN"/>
    <property type="match status" value="1"/>
</dbReference>
<feature type="region of interest" description="Disordered" evidence="5">
    <location>
        <begin position="1"/>
        <end position="23"/>
    </location>
</feature>
<reference evidence="7" key="1">
    <citation type="submission" date="2020-02" db="EMBL/GenBank/DDBJ databases">
        <authorList>
            <person name="Meier V. D."/>
        </authorList>
    </citation>
    <scope>NUCLEOTIDE SEQUENCE</scope>
    <source>
        <strain evidence="7">AVDCRST_MAG33</strain>
    </source>
</reference>
<dbReference type="InterPro" id="IPR003439">
    <property type="entry name" value="ABC_transporter-like_ATP-bd"/>
</dbReference>
<keyword evidence="1" id="KW-0813">Transport</keyword>
<evidence type="ECO:0000256" key="5">
    <source>
        <dbReference type="SAM" id="MobiDB-lite"/>
    </source>
</evidence>
<sequence>MQNHLTIDRNGQTGSPAAAPDQPEYMVRATGVVKEYRTGTSTLQALKGVDFSVARGEMVAVMGPSGCGKTTLLNCLSGLDDITEGQVWLEGVDLATLSDKQRTESRARRMGFIFQVYNLLPVLSAVENVELPLLVSGVKSREARDRSREALKTVGLERWAGHRPAELSGGQRQRVTIARALVNNPAIVWGDEPTGALDSTNATDILNLMRDLNRDHGLTLVIVTHDPGVGAGCDRIVRMRDGEVVGEERPSGEFGLDGLGLTHGTEDGVQMPSRTAQLTRELYGQS</sequence>
<evidence type="ECO:0000313" key="7">
    <source>
        <dbReference type="EMBL" id="CAA9541621.1"/>
    </source>
</evidence>
<evidence type="ECO:0000256" key="4">
    <source>
        <dbReference type="ARBA" id="ARBA00038388"/>
    </source>
</evidence>
<gene>
    <name evidence="7" type="ORF">AVDCRST_MAG33-69</name>
</gene>